<accession>A0A849CD17</accession>
<evidence type="ECO:0000313" key="2">
    <source>
        <dbReference type="Proteomes" id="UP000586827"/>
    </source>
</evidence>
<keyword evidence="2" id="KW-1185">Reference proteome</keyword>
<proteinExistence type="predicted"/>
<dbReference type="EMBL" id="JABELX010000013">
    <property type="protein sequence ID" value="NNH74330.1"/>
    <property type="molecule type" value="Genomic_DNA"/>
</dbReference>
<dbReference type="AlphaFoldDB" id="A0A849CD17"/>
<dbReference type="SUPFAM" id="SSF48452">
    <property type="entry name" value="TPR-like"/>
    <property type="match status" value="1"/>
</dbReference>
<dbReference type="Gene3D" id="1.10.260.40">
    <property type="entry name" value="lambda repressor-like DNA-binding domains"/>
    <property type="match status" value="1"/>
</dbReference>
<dbReference type="GO" id="GO:0003677">
    <property type="term" value="F:DNA binding"/>
    <property type="evidence" value="ECO:0007669"/>
    <property type="project" value="InterPro"/>
</dbReference>
<dbReference type="SUPFAM" id="SSF47413">
    <property type="entry name" value="lambda repressor-like DNA-binding domains"/>
    <property type="match status" value="1"/>
</dbReference>
<dbReference type="CDD" id="cd00093">
    <property type="entry name" value="HTH_XRE"/>
    <property type="match status" value="1"/>
</dbReference>
<protein>
    <submittedName>
        <fullName evidence="1">Uncharacterized protein</fullName>
    </submittedName>
</protein>
<dbReference type="RefSeq" id="WP_157552783.1">
    <property type="nucleotide sequence ID" value="NZ_JABELX010000013.1"/>
</dbReference>
<name>A0A849CD17_9NOCA</name>
<dbReference type="Proteomes" id="UP000586827">
    <property type="component" value="Unassembled WGS sequence"/>
</dbReference>
<organism evidence="1 2">
    <name type="scientific">Nocardia uniformis</name>
    <dbReference type="NCBI Taxonomy" id="53432"/>
    <lineage>
        <taxon>Bacteria</taxon>
        <taxon>Bacillati</taxon>
        <taxon>Actinomycetota</taxon>
        <taxon>Actinomycetes</taxon>
        <taxon>Mycobacteriales</taxon>
        <taxon>Nocardiaceae</taxon>
        <taxon>Nocardia</taxon>
    </lineage>
</organism>
<dbReference type="InterPro" id="IPR011990">
    <property type="entry name" value="TPR-like_helical_dom_sf"/>
</dbReference>
<sequence>MSICARWTGVEAKAFREATRLKQEAFAEYVGVAHDTVKKWERRLGDIRLSSDYAARMDEKLDAADSAVTQRFWSLLQRPTSVSVDVLGLQPLRPTKDSEADDYIVVSARTLTGEVTLVAVPRRNFVLGIGAGAVGAAMSGVSGPSLADKALAGIYANAAIDHVGHFDKLRMSLIESDNVYGSAQTLPHVLSALNLLEQLKRGGVGDAQGILRMRAMFAETAAWQYQDQRDFVNAEHWVAKALQWSHQLADDYYIGLSLVRMSQLACDQGDANEAEELANAARRSAPDDSLFSAAALTFRAHALALAGHSHRSAQTYDAARKIVARADPDPKWGMFLDDSYIDAYQAHTYAETGEYRRATTQFADAMAHMQPDYPRDKGVYLARTAVAHMAAGDIEQAASAGLQSLEIGIGTRSARILYAVRRLSGMIDAASTQIGVAEFHDAFATWEAESCPDRM</sequence>
<dbReference type="Gene3D" id="1.25.40.10">
    <property type="entry name" value="Tetratricopeptide repeat domain"/>
    <property type="match status" value="1"/>
</dbReference>
<comment type="caution">
    <text evidence="1">The sequence shown here is derived from an EMBL/GenBank/DDBJ whole genome shotgun (WGS) entry which is preliminary data.</text>
</comment>
<reference evidence="1 2" key="1">
    <citation type="submission" date="2020-05" db="EMBL/GenBank/DDBJ databases">
        <title>MicrobeNet Type strains.</title>
        <authorList>
            <person name="Nicholson A.C."/>
        </authorList>
    </citation>
    <scope>NUCLEOTIDE SEQUENCE [LARGE SCALE GENOMIC DNA]</scope>
    <source>
        <strain evidence="1 2">JCM 3224</strain>
    </source>
</reference>
<evidence type="ECO:0000313" key="1">
    <source>
        <dbReference type="EMBL" id="NNH74330.1"/>
    </source>
</evidence>
<dbReference type="InterPro" id="IPR001387">
    <property type="entry name" value="Cro/C1-type_HTH"/>
</dbReference>
<gene>
    <name evidence="1" type="ORF">HLB23_31530</name>
</gene>
<dbReference type="InterPro" id="IPR010982">
    <property type="entry name" value="Lambda_DNA-bd_dom_sf"/>
</dbReference>